<name>A0A518AZJ2_9BACT</name>
<dbReference type="RefSeq" id="WP_145263620.1">
    <property type="nucleotide sequence ID" value="NZ_CP036279.1"/>
</dbReference>
<accession>A0A518AZJ2</accession>
<evidence type="ECO:0000259" key="1">
    <source>
        <dbReference type="Pfam" id="PF07596"/>
    </source>
</evidence>
<dbReference type="InterPro" id="IPR012902">
    <property type="entry name" value="N_methyl_site"/>
</dbReference>
<sequence length="326" mass="35548">MRRAFTLVELLVVIAIIGVLVGLLLPAVQQAREAARRAQCSNNMRQLGLALHNYHQAHLRFPPYQVWGNSGDNFGTCTPNCGPGFSFFTMLLPEMEKASIAEKIDYNRNYRNAVQNEAGSATIPGWLCPSDKGSRSFTSGNPAYGTANYGMMTGTSIYSGFICDVPGWERKTCSRIDDANGFGWVFGLSLDEITDGASKTFAMAEFTRARPFTYISGSIPCYDPSDPTIGLLTGRRRGRRWMSVKPYEGVFLNAVRTPNPPDPDCVVWPNISTESEEADMPASSEHPGGANHLLADGAVQFVSDSVDLDLYQGTVTISGSDQGVQF</sequence>
<dbReference type="SUPFAM" id="SSF54523">
    <property type="entry name" value="Pili subunits"/>
    <property type="match status" value="1"/>
</dbReference>
<dbReference type="Pfam" id="PF07596">
    <property type="entry name" value="SBP_bac_10"/>
    <property type="match status" value="1"/>
</dbReference>
<evidence type="ECO:0000313" key="3">
    <source>
        <dbReference type="Proteomes" id="UP000317093"/>
    </source>
</evidence>
<dbReference type="Pfam" id="PF07963">
    <property type="entry name" value="N_methyl"/>
    <property type="match status" value="1"/>
</dbReference>
<dbReference type="PANTHER" id="PTHR30093:SF2">
    <property type="entry name" value="TYPE II SECRETION SYSTEM PROTEIN H"/>
    <property type="match status" value="1"/>
</dbReference>
<dbReference type="Gene3D" id="3.30.700.10">
    <property type="entry name" value="Glycoprotein, Type 4 Pilin"/>
    <property type="match status" value="1"/>
</dbReference>
<protein>
    <recommendedName>
        <fullName evidence="1">DUF1559 domain-containing protein</fullName>
    </recommendedName>
</protein>
<dbReference type="InterPro" id="IPR045584">
    <property type="entry name" value="Pilin-like"/>
</dbReference>
<dbReference type="EMBL" id="CP036279">
    <property type="protein sequence ID" value="QDU60124.1"/>
    <property type="molecule type" value="Genomic_DNA"/>
</dbReference>
<organism evidence="2 3">
    <name type="scientific">Kolteria novifilia</name>
    <dbReference type="NCBI Taxonomy" id="2527975"/>
    <lineage>
        <taxon>Bacteria</taxon>
        <taxon>Pseudomonadati</taxon>
        <taxon>Planctomycetota</taxon>
        <taxon>Planctomycetia</taxon>
        <taxon>Kolteriales</taxon>
        <taxon>Kolteriaceae</taxon>
        <taxon>Kolteria</taxon>
    </lineage>
</organism>
<dbReference type="Proteomes" id="UP000317093">
    <property type="component" value="Chromosome"/>
</dbReference>
<dbReference type="NCBIfam" id="TIGR02532">
    <property type="entry name" value="IV_pilin_GFxxxE"/>
    <property type="match status" value="1"/>
</dbReference>
<dbReference type="NCBIfam" id="TIGR04294">
    <property type="entry name" value="pre_pil_HX9DG"/>
    <property type="match status" value="1"/>
</dbReference>
<proteinExistence type="predicted"/>
<dbReference type="OrthoDB" id="9815856at2"/>
<reference evidence="2 3" key="1">
    <citation type="submission" date="2019-02" db="EMBL/GenBank/DDBJ databases">
        <title>Deep-cultivation of Planctomycetes and their phenomic and genomic characterization uncovers novel biology.</title>
        <authorList>
            <person name="Wiegand S."/>
            <person name="Jogler M."/>
            <person name="Boedeker C."/>
            <person name="Pinto D."/>
            <person name="Vollmers J."/>
            <person name="Rivas-Marin E."/>
            <person name="Kohn T."/>
            <person name="Peeters S.H."/>
            <person name="Heuer A."/>
            <person name="Rast P."/>
            <person name="Oberbeckmann S."/>
            <person name="Bunk B."/>
            <person name="Jeske O."/>
            <person name="Meyerdierks A."/>
            <person name="Storesund J.E."/>
            <person name="Kallscheuer N."/>
            <person name="Luecker S."/>
            <person name="Lage O.M."/>
            <person name="Pohl T."/>
            <person name="Merkel B.J."/>
            <person name="Hornburger P."/>
            <person name="Mueller R.-W."/>
            <person name="Bruemmer F."/>
            <person name="Labrenz M."/>
            <person name="Spormann A.M."/>
            <person name="Op den Camp H."/>
            <person name="Overmann J."/>
            <person name="Amann R."/>
            <person name="Jetten M.S.M."/>
            <person name="Mascher T."/>
            <person name="Medema M.H."/>
            <person name="Devos D.P."/>
            <person name="Kaster A.-K."/>
            <person name="Ovreas L."/>
            <person name="Rohde M."/>
            <person name="Galperin M.Y."/>
            <person name="Jogler C."/>
        </authorList>
    </citation>
    <scope>NUCLEOTIDE SEQUENCE [LARGE SCALE GENOMIC DNA]</scope>
    <source>
        <strain evidence="2 3">Pan216</strain>
    </source>
</reference>
<dbReference type="PANTHER" id="PTHR30093">
    <property type="entry name" value="GENERAL SECRETION PATHWAY PROTEIN G"/>
    <property type="match status" value="1"/>
</dbReference>
<dbReference type="KEGG" id="knv:Pan216_09610"/>
<keyword evidence="3" id="KW-1185">Reference proteome</keyword>
<evidence type="ECO:0000313" key="2">
    <source>
        <dbReference type="EMBL" id="QDU60124.1"/>
    </source>
</evidence>
<feature type="domain" description="DUF1559" evidence="1">
    <location>
        <begin position="29"/>
        <end position="308"/>
    </location>
</feature>
<dbReference type="AlphaFoldDB" id="A0A518AZJ2"/>
<gene>
    <name evidence="2" type="ORF">Pan216_09610</name>
</gene>
<dbReference type="InterPro" id="IPR011453">
    <property type="entry name" value="DUF1559"/>
</dbReference>
<dbReference type="InterPro" id="IPR027558">
    <property type="entry name" value="Pre_pil_HX9DG_C"/>
</dbReference>